<dbReference type="PANTHER" id="PTHR10210">
    <property type="entry name" value="RIBOSE-PHOSPHATE DIPHOSPHOKINASE FAMILY MEMBER"/>
    <property type="match status" value="1"/>
</dbReference>
<dbReference type="InterPro" id="IPR000836">
    <property type="entry name" value="PRTase_dom"/>
</dbReference>
<evidence type="ECO:0000256" key="6">
    <source>
        <dbReference type="ARBA" id="ARBA00022840"/>
    </source>
</evidence>
<dbReference type="InterPro" id="IPR029057">
    <property type="entry name" value="PRTase-like"/>
</dbReference>
<dbReference type="EMBL" id="VUNI01000002">
    <property type="protein sequence ID" value="MST73897.1"/>
    <property type="molecule type" value="Genomic_DNA"/>
</dbReference>
<evidence type="ECO:0000313" key="12">
    <source>
        <dbReference type="Proteomes" id="UP000474024"/>
    </source>
</evidence>
<dbReference type="InterPro" id="IPR005946">
    <property type="entry name" value="Rib-P_diPkinase"/>
</dbReference>
<gene>
    <name evidence="11" type="ORF">FYJ75_02455</name>
</gene>
<keyword evidence="6" id="KW-0067">ATP-binding</keyword>
<dbReference type="CDD" id="cd06223">
    <property type="entry name" value="PRTases_typeI"/>
    <property type="match status" value="1"/>
</dbReference>
<evidence type="ECO:0000256" key="8">
    <source>
        <dbReference type="RuleBase" id="RU004324"/>
    </source>
</evidence>
<dbReference type="InterPro" id="IPR029099">
    <property type="entry name" value="Pribosyltran_N"/>
</dbReference>
<comment type="caution">
    <text evidence="11">The sequence shown here is derived from an EMBL/GenBank/DDBJ whole genome shotgun (WGS) entry which is preliminary data.</text>
</comment>
<evidence type="ECO:0000259" key="9">
    <source>
        <dbReference type="Pfam" id="PF00156"/>
    </source>
</evidence>
<keyword evidence="3 8" id="KW-0545">Nucleotide biosynthesis</keyword>
<accession>A0A6L5YNY6</accession>
<dbReference type="GO" id="GO:0005524">
    <property type="term" value="F:ATP binding"/>
    <property type="evidence" value="ECO:0007669"/>
    <property type="project" value="UniProtKB-KW"/>
</dbReference>
<name>A0A6L5YNY6_9FIRM</name>
<evidence type="ECO:0000259" key="10">
    <source>
        <dbReference type="Pfam" id="PF13793"/>
    </source>
</evidence>
<comment type="similarity">
    <text evidence="8">Belongs to the ribose-phosphate pyrophosphokinase family.</text>
</comment>
<evidence type="ECO:0000256" key="7">
    <source>
        <dbReference type="ARBA" id="ARBA00049535"/>
    </source>
</evidence>
<dbReference type="PANTHER" id="PTHR10210:SF32">
    <property type="entry name" value="RIBOSE-PHOSPHATE PYROPHOSPHOKINASE 2"/>
    <property type="match status" value="1"/>
</dbReference>
<comment type="catalytic activity">
    <reaction evidence="7">
        <text>D-ribose 5-phosphate + ATP = 5-phospho-alpha-D-ribose 1-diphosphate + AMP + H(+)</text>
        <dbReference type="Rhea" id="RHEA:15609"/>
        <dbReference type="ChEBI" id="CHEBI:15378"/>
        <dbReference type="ChEBI" id="CHEBI:30616"/>
        <dbReference type="ChEBI" id="CHEBI:58017"/>
        <dbReference type="ChEBI" id="CHEBI:78346"/>
        <dbReference type="ChEBI" id="CHEBI:456215"/>
        <dbReference type="EC" id="2.7.6.1"/>
    </reaction>
</comment>
<dbReference type="GO" id="GO:0006164">
    <property type="term" value="P:purine nucleotide biosynthetic process"/>
    <property type="evidence" value="ECO:0007669"/>
    <property type="project" value="TreeGrafter"/>
</dbReference>
<dbReference type="GO" id="GO:0004749">
    <property type="term" value="F:ribose phosphate diphosphokinase activity"/>
    <property type="evidence" value="ECO:0007669"/>
    <property type="project" value="UniProtKB-EC"/>
</dbReference>
<evidence type="ECO:0000256" key="5">
    <source>
        <dbReference type="ARBA" id="ARBA00022777"/>
    </source>
</evidence>
<feature type="domain" description="Phosphoribosyltransferase" evidence="9">
    <location>
        <begin position="199"/>
        <end position="306"/>
    </location>
</feature>
<dbReference type="GO" id="GO:0002189">
    <property type="term" value="C:ribose phosphate diphosphokinase complex"/>
    <property type="evidence" value="ECO:0007669"/>
    <property type="project" value="TreeGrafter"/>
</dbReference>
<sequence length="394" mass="44983">MPKDEKFLETIPQGILALIPTESCIEMGEKVDHYLAKWRGRREHDHLNDIAFKDYAKDSYIIKPYTPRFGSGEAKCVINHSVRGYDVYIMVDVTNYSLTYSLCGHTNHMSPDDHYQDLKRVIAAIGGKARRITVILPFLYESRQHKRTSRESLDCALALQELIAMGVDNIITFDAHDPRVQNAIPLKGFDTVQPAYQFIKGILKNVKDIKIDADHLMIISPDEGATGRAIYMANVLGVDMGMFYKRRDYSTIIDGRNPIVAHEFLGDSVEGKDVMIIDDMISSGESMIDTAKELKKRKAKRIFVVSTFGLFTNGLEKFDKAYEEGLIYRVVTTNLTYQTPDLLSREYYISCDMSKYIAFIIDNLNHDASISELLNPYDRIKKLVNEYNEEQKQA</sequence>
<keyword evidence="12" id="KW-1185">Reference proteome</keyword>
<dbReference type="RefSeq" id="WP_154428474.1">
    <property type="nucleotide sequence ID" value="NZ_VUNI01000002.1"/>
</dbReference>
<dbReference type="GO" id="GO:0006015">
    <property type="term" value="P:5-phosphoribose 1-diphosphate biosynthetic process"/>
    <property type="evidence" value="ECO:0007669"/>
    <property type="project" value="TreeGrafter"/>
</dbReference>
<evidence type="ECO:0000256" key="1">
    <source>
        <dbReference type="ARBA" id="ARBA00013247"/>
    </source>
</evidence>
<organism evidence="11 12">
    <name type="scientific">Roseburia porci</name>
    <dbReference type="NCBI Taxonomy" id="2605790"/>
    <lineage>
        <taxon>Bacteria</taxon>
        <taxon>Bacillati</taxon>
        <taxon>Bacillota</taxon>
        <taxon>Clostridia</taxon>
        <taxon>Lachnospirales</taxon>
        <taxon>Lachnospiraceae</taxon>
        <taxon>Roseburia</taxon>
    </lineage>
</organism>
<dbReference type="NCBIfam" id="NF005299">
    <property type="entry name" value="PRK06827.1"/>
    <property type="match status" value="1"/>
</dbReference>
<keyword evidence="5 11" id="KW-0418">Kinase</keyword>
<protein>
    <recommendedName>
        <fullName evidence="1">ribose-phosphate diphosphokinase</fullName>
        <ecNumber evidence="1">2.7.6.1</ecNumber>
    </recommendedName>
</protein>
<feature type="domain" description="Ribose-phosphate pyrophosphokinase N-terminal" evidence="10">
    <location>
        <begin position="26"/>
        <end position="166"/>
    </location>
</feature>
<keyword evidence="4" id="KW-0547">Nucleotide-binding</keyword>
<dbReference type="NCBIfam" id="TIGR01251">
    <property type="entry name" value="ribP_PPkin"/>
    <property type="match status" value="1"/>
</dbReference>
<reference evidence="11 12" key="1">
    <citation type="submission" date="2019-08" db="EMBL/GenBank/DDBJ databases">
        <title>In-depth cultivation of the pig gut microbiome towards novel bacterial diversity and tailored functional studies.</title>
        <authorList>
            <person name="Wylensek D."/>
            <person name="Hitch T.C.A."/>
            <person name="Clavel T."/>
        </authorList>
    </citation>
    <scope>NUCLEOTIDE SEQUENCE [LARGE SCALE GENOMIC DNA]</scope>
    <source>
        <strain evidence="11 12">MUC/MUC-530-WT-4D</strain>
    </source>
</reference>
<dbReference type="Pfam" id="PF00156">
    <property type="entry name" value="Pribosyltran"/>
    <property type="match status" value="1"/>
</dbReference>
<dbReference type="SUPFAM" id="SSF53271">
    <property type="entry name" value="PRTase-like"/>
    <property type="match status" value="2"/>
</dbReference>
<evidence type="ECO:0000313" key="11">
    <source>
        <dbReference type="EMBL" id="MST73897.1"/>
    </source>
</evidence>
<evidence type="ECO:0000256" key="2">
    <source>
        <dbReference type="ARBA" id="ARBA00022679"/>
    </source>
</evidence>
<evidence type="ECO:0000256" key="4">
    <source>
        <dbReference type="ARBA" id="ARBA00022741"/>
    </source>
</evidence>
<proteinExistence type="inferred from homology"/>
<dbReference type="Proteomes" id="UP000474024">
    <property type="component" value="Unassembled WGS sequence"/>
</dbReference>
<dbReference type="GO" id="GO:0016301">
    <property type="term" value="F:kinase activity"/>
    <property type="evidence" value="ECO:0007669"/>
    <property type="project" value="UniProtKB-KW"/>
</dbReference>
<dbReference type="AlphaFoldDB" id="A0A6L5YNY6"/>
<dbReference type="Pfam" id="PF13793">
    <property type="entry name" value="Pribosyltran_N"/>
    <property type="match status" value="1"/>
</dbReference>
<dbReference type="GO" id="GO:0000287">
    <property type="term" value="F:magnesium ion binding"/>
    <property type="evidence" value="ECO:0007669"/>
    <property type="project" value="InterPro"/>
</dbReference>
<dbReference type="EC" id="2.7.6.1" evidence="1"/>
<dbReference type="GO" id="GO:0005737">
    <property type="term" value="C:cytoplasm"/>
    <property type="evidence" value="ECO:0007669"/>
    <property type="project" value="TreeGrafter"/>
</dbReference>
<evidence type="ECO:0000256" key="3">
    <source>
        <dbReference type="ARBA" id="ARBA00022727"/>
    </source>
</evidence>
<dbReference type="Gene3D" id="3.40.50.2020">
    <property type="match status" value="2"/>
</dbReference>
<keyword evidence="2" id="KW-0808">Transferase</keyword>